<dbReference type="UniPathway" id="UPA00038">
    <property type="reaction ID" value="UER00491"/>
</dbReference>
<dbReference type="PANTHER" id="PTHR43750:SF3">
    <property type="entry name" value="UDP-GLUCOSE 6-DEHYDROGENASE TUAD"/>
    <property type="match status" value="1"/>
</dbReference>
<dbReference type="PIRSF" id="PIRSF500134">
    <property type="entry name" value="UDPglc_DH_bac"/>
    <property type="match status" value="1"/>
</dbReference>
<dbReference type="Gene3D" id="1.10.1040.10">
    <property type="entry name" value="N-(1-d-carboxylethyl)-l-norvaline Dehydrogenase, domain 2"/>
    <property type="match status" value="1"/>
</dbReference>
<dbReference type="InterPro" id="IPR001732">
    <property type="entry name" value="UDP-Glc/GDP-Man_DH_N"/>
</dbReference>
<evidence type="ECO:0000259" key="5">
    <source>
        <dbReference type="Pfam" id="PF00984"/>
    </source>
</evidence>
<dbReference type="InterPro" id="IPR014026">
    <property type="entry name" value="UDP-Glc/GDP-Man_DH_dimer"/>
</dbReference>
<dbReference type="GO" id="GO:0006065">
    <property type="term" value="P:UDP-glucuronate biosynthetic process"/>
    <property type="evidence" value="ECO:0007669"/>
    <property type="project" value="UniProtKB-UniPathway"/>
</dbReference>
<dbReference type="EMBL" id="BARS01019503">
    <property type="protein sequence ID" value="GAF91657.1"/>
    <property type="molecule type" value="Genomic_DNA"/>
</dbReference>
<dbReference type="SUPFAM" id="SSF51735">
    <property type="entry name" value="NAD(P)-binding Rossmann-fold domains"/>
    <property type="match status" value="1"/>
</dbReference>
<dbReference type="Pfam" id="PF00984">
    <property type="entry name" value="UDPG_MGDP_dh"/>
    <property type="match status" value="1"/>
</dbReference>
<evidence type="ECO:0000256" key="1">
    <source>
        <dbReference type="ARBA" id="ARBA00004701"/>
    </source>
</evidence>
<sequence>MKIGVIGTGYVGLVTAVCLADLGHDVVGTDVVADKIDKASRGISHIYEPGLEELLKANLKKGNLNFTPDLDKAIQSSDVLFVSVNTPQKEDGSADMTFVEGVSRKIADNLNDYKVVVEKSTVPVKTSMWIKKTITLYKKKDVDFDVASNPEFLREGSAVSDFLNPDRIIIGVETEKARDILVKIYEKFKDRILVTNIDTAEIIKHASNSYLALKISYINLIAELCEKTDADVNQVAKGMGFDPRIGSQFLRAGLGY</sequence>
<dbReference type="InterPro" id="IPR028357">
    <property type="entry name" value="UDPglc_DH_bac"/>
</dbReference>
<dbReference type="GO" id="GO:0051287">
    <property type="term" value="F:NAD binding"/>
    <property type="evidence" value="ECO:0007669"/>
    <property type="project" value="InterPro"/>
</dbReference>
<comment type="similarity">
    <text evidence="2">Belongs to the UDP-glucose/GDP-mannose dehydrogenase family.</text>
</comment>
<dbReference type="PIRSF" id="PIRSF000124">
    <property type="entry name" value="UDPglc_GDPman_dh"/>
    <property type="match status" value="1"/>
</dbReference>
<dbReference type="PANTHER" id="PTHR43750">
    <property type="entry name" value="UDP-GLUCOSE 6-DEHYDROGENASE TUAD"/>
    <property type="match status" value="1"/>
</dbReference>
<feature type="non-terminal residue" evidence="7">
    <location>
        <position position="256"/>
    </location>
</feature>
<comment type="catalytic activity">
    <reaction evidence="4">
        <text>UDP-alpha-D-glucose + 2 NAD(+) + H2O = UDP-alpha-D-glucuronate + 2 NADH + 3 H(+)</text>
        <dbReference type="Rhea" id="RHEA:23596"/>
        <dbReference type="ChEBI" id="CHEBI:15377"/>
        <dbReference type="ChEBI" id="CHEBI:15378"/>
        <dbReference type="ChEBI" id="CHEBI:57540"/>
        <dbReference type="ChEBI" id="CHEBI:57945"/>
        <dbReference type="ChEBI" id="CHEBI:58052"/>
        <dbReference type="ChEBI" id="CHEBI:58885"/>
        <dbReference type="EC" id="1.1.1.22"/>
    </reaction>
</comment>
<comment type="pathway">
    <text evidence="1">Nucleotide-sugar biosynthesis; UDP-alpha-D-glucuronate biosynthesis; UDP-alpha-D-glucuronate from UDP-alpha-D-glucose: step 1/1.</text>
</comment>
<accession>X0TU10</accession>
<dbReference type="InterPro" id="IPR036291">
    <property type="entry name" value="NAD(P)-bd_dom_sf"/>
</dbReference>
<comment type="caution">
    <text evidence="7">The sequence shown here is derived from an EMBL/GenBank/DDBJ whole genome shotgun (WGS) entry which is preliminary data.</text>
</comment>
<dbReference type="InterPro" id="IPR013328">
    <property type="entry name" value="6PGD_dom2"/>
</dbReference>
<dbReference type="AlphaFoldDB" id="X0TU10"/>
<dbReference type="Pfam" id="PF03721">
    <property type="entry name" value="UDPG_MGDP_dh_N"/>
    <property type="match status" value="1"/>
</dbReference>
<name>X0TU10_9ZZZZ</name>
<evidence type="ECO:0000256" key="3">
    <source>
        <dbReference type="ARBA" id="ARBA00012954"/>
    </source>
</evidence>
<proteinExistence type="inferred from homology"/>
<evidence type="ECO:0000259" key="6">
    <source>
        <dbReference type="Pfam" id="PF03721"/>
    </source>
</evidence>
<dbReference type="SUPFAM" id="SSF48179">
    <property type="entry name" value="6-phosphogluconate dehydrogenase C-terminal domain-like"/>
    <property type="match status" value="1"/>
</dbReference>
<dbReference type="GO" id="GO:0000271">
    <property type="term" value="P:polysaccharide biosynthetic process"/>
    <property type="evidence" value="ECO:0007669"/>
    <property type="project" value="InterPro"/>
</dbReference>
<feature type="domain" description="UDP-glucose/GDP-mannose dehydrogenase dimerisation" evidence="5">
    <location>
        <begin position="199"/>
        <end position="256"/>
    </location>
</feature>
<feature type="domain" description="UDP-glucose/GDP-mannose dehydrogenase N-terminal" evidence="6">
    <location>
        <begin position="1"/>
        <end position="183"/>
    </location>
</feature>
<evidence type="ECO:0000313" key="7">
    <source>
        <dbReference type="EMBL" id="GAF91657.1"/>
    </source>
</evidence>
<protein>
    <recommendedName>
        <fullName evidence="3">UDP-glucose 6-dehydrogenase</fullName>
        <ecNumber evidence="3">1.1.1.22</ecNumber>
    </recommendedName>
</protein>
<organism evidence="7">
    <name type="scientific">marine sediment metagenome</name>
    <dbReference type="NCBI Taxonomy" id="412755"/>
    <lineage>
        <taxon>unclassified sequences</taxon>
        <taxon>metagenomes</taxon>
        <taxon>ecological metagenomes</taxon>
    </lineage>
</organism>
<dbReference type="InterPro" id="IPR008927">
    <property type="entry name" value="6-PGluconate_DH-like_C_sf"/>
</dbReference>
<evidence type="ECO:0000256" key="4">
    <source>
        <dbReference type="ARBA" id="ARBA00047473"/>
    </source>
</evidence>
<dbReference type="Gene3D" id="3.40.50.720">
    <property type="entry name" value="NAD(P)-binding Rossmann-like Domain"/>
    <property type="match status" value="1"/>
</dbReference>
<reference evidence="7" key="1">
    <citation type="journal article" date="2014" name="Front. Microbiol.">
        <title>High frequency of phylogenetically diverse reductive dehalogenase-homologous genes in deep subseafloor sedimentary metagenomes.</title>
        <authorList>
            <person name="Kawai M."/>
            <person name="Futagami T."/>
            <person name="Toyoda A."/>
            <person name="Takaki Y."/>
            <person name="Nishi S."/>
            <person name="Hori S."/>
            <person name="Arai W."/>
            <person name="Tsubouchi T."/>
            <person name="Morono Y."/>
            <person name="Uchiyama I."/>
            <person name="Ito T."/>
            <person name="Fujiyama A."/>
            <person name="Inagaki F."/>
            <person name="Takami H."/>
        </authorList>
    </citation>
    <scope>NUCLEOTIDE SEQUENCE</scope>
    <source>
        <strain evidence="7">Expedition CK06-06</strain>
    </source>
</reference>
<dbReference type="EC" id="1.1.1.22" evidence="3"/>
<evidence type="ECO:0000256" key="2">
    <source>
        <dbReference type="ARBA" id="ARBA00006601"/>
    </source>
</evidence>
<gene>
    <name evidence="7" type="ORF">S01H1_31603</name>
</gene>
<dbReference type="GO" id="GO:0003979">
    <property type="term" value="F:UDP-glucose 6-dehydrogenase activity"/>
    <property type="evidence" value="ECO:0007669"/>
    <property type="project" value="UniProtKB-EC"/>
</dbReference>
<dbReference type="InterPro" id="IPR017476">
    <property type="entry name" value="UDP-Glc/GDP-Man"/>
</dbReference>
<dbReference type="NCBIfam" id="TIGR03026">
    <property type="entry name" value="NDP-sugDHase"/>
    <property type="match status" value="1"/>
</dbReference>